<reference evidence="6" key="1">
    <citation type="submission" date="2016-11" db="UniProtKB">
        <authorList>
            <consortium name="WormBaseParasite"/>
        </authorList>
    </citation>
    <scope>IDENTIFICATION</scope>
</reference>
<evidence type="ECO:0000313" key="5">
    <source>
        <dbReference type="Proteomes" id="UP000095283"/>
    </source>
</evidence>
<feature type="domain" description="UBC core" evidence="4">
    <location>
        <begin position="337"/>
        <end position="459"/>
    </location>
</feature>
<sequence>MSNKQQMIDVDASEDYETGLSVEGEVVLSAVNIVQAEEFEIGHEVTDTNGMPVDELSMWPSGSASRQSLVINKRGRGRVKSSHNVHTVNLRRQPHRESRVKSFKHLFECSSENDEEVGVEESSMITSNATPSRVFVTNEIPGMHLEWPLFSQQAEGFAVAAHIIVTEAASVRTSQICTSIPQEFTEVGTFVIDTSDLRNRHEATLDGLGSWGSPQGSIKLANKQTRSVSGSGESSLYVVLTYDWEGTPHPVAVVLGNIPHAGALKERPFGSRSWEVSFVFLFRILFSYGYFKLFRICIHAPVQYKESGTFVLDAQRCGGEKAIHKDGRDWTKPSGSSRFFRFDPDGNAVRVDRAGASHPPPDEDFDVQIVECFTNYHFNRYILFERTIYRCFFVFYSLFSSLFNNFLKLSLEFTEEYPNKPPTVKFISKMFHPNVYADGSICLDILQVMLCPCICTSGP</sequence>
<evidence type="ECO:0000256" key="1">
    <source>
        <dbReference type="ARBA" id="ARBA00022679"/>
    </source>
</evidence>
<keyword evidence="2" id="KW-0833">Ubl conjugation pathway</keyword>
<keyword evidence="1" id="KW-0808">Transferase</keyword>
<feature type="active site" description="Glycyl thioester intermediate" evidence="3">
    <location>
        <position position="442"/>
    </location>
</feature>
<dbReference type="PANTHER" id="PTHR24067">
    <property type="entry name" value="UBIQUITIN-CONJUGATING ENZYME E2"/>
    <property type="match status" value="1"/>
</dbReference>
<dbReference type="GO" id="GO:0032446">
    <property type="term" value="P:protein modification by small protein conjugation"/>
    <property type="evidence" value="ECO:0007669"/>
    <property type="project" value="UniProtKB-ARBA"/>
</dbReference>
<dbReference type="PROSITE" id="PS00183">
    <property type="entry name" value="UBC_1"/>
    <property type="match status" value="1"/>
</dbReference>
<proteinExistence type="predicted"/>
<organism evidence="5 6">
    <name type="scientific">Heterorhabditis bacteriophora</name>
    <name type="common">Entomopathogenic nematode worm</name>
    <dbReference type="NCBI Taxonomy" id="37862"/>
    <lineage>
        <taxon>Eukaryota</taxon>
        <taxon>Metazoa</taxon>
        <taxon>Ecdysozoa</taxon>
        <taxon>Nematoda</taxon>
        <taxon>Chromadorea</taxon>
        <taxon>Rhabditida</taxon>
        <taxon>Rhabditina</taxon>
        <taxon>Rhabditomorpha</taxon>
        <taxon>Strongyloidea</taxon>
        <taxon>Heterorhabditidae</taxon>
        <taxon>Heterorhabditis</taxon>
    </lineage>
</organism>
<dbReference type="InterPro" id="IPR000608">
    <property type="entry name" value="UBC"/>
</dbReference>
<dbReference type="WBParaSite" id="Hba_02560">
    <property type="protein sequence ID" value="Hba_02560"/>
    <property type="gene ID" value="Hba_02560"/>
</dbReference>
<dbReference type="Gene3D" id="3.10.110.10">
    <property type="entry name" value="Ubiquitin Conjugating Enzyme"/>
    <property type="match status" value="1"/>
</dbReference>
<dbReference type="AlphaFoldDB" id="A0A1I7WCV7"/>
<dbReference type="PROSITE" id="PS50127">
    <property type="entry name" value="UBC_2"/>
    <property type="match status" value="1"/>
</dbReference>
<dbReference type="GO" id="GO:0016740">
    <property type="term" value="F:transferase activity"/>
    <property type="evidence" value="ECO:0007669"/>
    <property type="project" value="UniProtKB-KW"/>
</dbReference>
<evidence type="ECO:0000259" key="4">
    <source>
        <dbReference type="PROSITE" id="PS50127"/>
    </source>
</evidence>
<dbReference type="InterPro" id="IPR050113">
    <property type="entry name" value="Ub_conjugating_enzyme"/>
</dbReference>
<protein>
    <submittedName>
        <fullName evidence="6">UBIQUITIN_CONJUGAT_2 domain-containing protein</fullName>
    </submittedName>
</protein>
<dbReference type="Proteomes" id="UP000095283">
    <property type="component" value="Unplaced"/>
</dbReference>
<evidence type="ECO:0000256" key="3">
    <source>
        <dbReference type="PROSITE-ProRule" id="PRU10133"/>
    </source>
</evidence>
<keyword evidence="5" id="KW-1185">Reference proteome</keyword>
<name>A0A1I7WCV7_HETBA</name>
<dbReference type="InterPro" id="IPR023313">
    <property type="entry name" value="UBQ-conjugating_AS"/>
</dbReference>
<evidence type="ECO:0000313" key="6">
    <source>
        <dbReference type="WBParaSite" id="Hba_02560"/>
    </source>
</evidence>
<evidence type="ECO:0000256" key="2">
    <source>
        <dbReference type="ARBA" id="ARBA00022786"/>
    </source>
</evidence>
<accession>A0A1I7WCV7</accession>
<dbReference type="InterPro" id="IPR016135">
    <property type="entry name" value="UBQ-conjugating_enzyme/RWD"/>
</dbReference>
<dbReference type="Pfam" id="PF00179">
    <property type="entry name" value="UQ_con"/>
    <property type="match status" value="1"/>
</dbReference>
<dbReference type="SUPFAM" id="SSF54495">
    <property type="entry name" value="UBC-like"/>
    <property type="match status" value="1"/>
</dbReference>